<dbReference type="InterPro" id="IPR041657">
    <property type="entry name" value="HTH_17"/>
</dbReference>
<organism evidence="2 3">
    <name type="scientific">Micromonospora tulbaghiae</name>
    <dbReference type="NCBI Taxonomy" id="479978"/>
    <lineage>
        <taxon>Bacteria</taxon>
        <taxon>Bacillati</taxon>
        <taxon>Actinomycetota</taxon>
        <taxon>Actinomycetes</taxon>
        <taxon>Micromonosporales</taxon>
        <taxon>Micromonosporaceae</taxon>
        <taxon>Micromonospora</taxon>
    </lineage>
</organism>
<reference evidence="2 3" key="1">
    <citation type="submission" date="2017-10" db="EMBL/GenBank/DDBJ databases">
        <title>Integration of genomic and chemical information greatly accelerates assignment of the full stereostructure of myelolactone, a potent inhibitor of myeloma from a marine-derived Micromonospora.</title>
        <authorList>
            <person name="Kim M.C."/>
            <person name="Machado H."/>
            <person name="Jensen P.R."/>
            <person name="Fenical W."/>
        </authorList>
    </citation>
    <scope>NUCLEOTIDE SEQUENCE [LARGE SCALE GENOMIC DNA]</scope>
    <source>
        <strain evidence="2 3">CNY-010</strain>
    </source>
</reference>
<protein>
    <submittedName>
        <fullName evidence="2">DNA-binding protein</fullName>
    </submittedName>
</protein>
<dbReference type="Pfam" id="PF12728">
    <property type="entry name" value="HTH_17"/>
    <property type="match status" value="1"/>
</dbReference>
<dbReference type="GO" id="GO:0003677">
    <property type="term" value="F:DNA binding"/>
    <property type="evidence" value="ECO:0007669"/>
    <property type="project" value="UniProtKB-KW"/>
</dbReference>
<dbReference type="KEGG" id="mtua:CSH63_33585"/>
<evidence type="ECO:0000313" key="3">
    <source>
        <dbReference type="Proteomes" id="UP000267804"/>
    </source>
</evidence>
<evidence type="ECO:0000313" key="2">
    <source>
        <dbReference type="EMBL" id="AYF32288.1"/>
    </source>
</evidence>
<accession>A0A386WXS9</accession>
<name>A0A386WXS9_9ACTN</name>
<sequence>MLTVEQAAQRLGTGVRFIRRLVAERRIRFHKVGKYVRFDPADLTDYIHQARVEPIRPVLTYTKGESRYAA</sequence>
<gene>
    <name evidence="2" type="ORF">CSH63_33585</name>
</gene>
<evidence type="ECO:0000259" key="1">
    <source>
        <dbReference type="Pfam" id="PF12728"/>
    </source>
</evidence>
<keyword evidence="2" id="KW-0238">DNA-binding</keyword>
<dbReference type="InterPro" id="IPR010093">
    <property type="entry name" value="SinI_DNA-bd"/>
</dbReference>
<dbReference type="RefSeq" id="WP_120574191.1">
    <property type="nucleotide sequence ID" value="NZ_CP024087.1"/>
</dbReference>
<dbReference type="EMBL" id="CP024087">
    <property type="protein sequence ID" value="AYF32288.1"/>
    <property type="molecule type" value="Genomic_DNA"/>
</dbReference>
<dbReference type="NCBIfam" id="TIGR01764">
    <property type="entry name" value="excise"/>
    <property type="match status" value="1"/>
</dbReference>
<dbReference type="Proteomes" id="UP000267804">
    <property type="component" value="Chromosome"/>
</dbReference>
<proteinExistence type="predicted"/>
<feature type="domain" description="Helix-turn-helix" evidence="1">
    <location>
        <begin position="1"/>
        <end position="49"/>
    </location>
</feature>
<dbReference type="SUPFAM" id="SSF46955">
    <property type="entry name" value="Putative DNA-binding domain"/>
    <property type="match status" value="1"/>
</dbReference>
<dbReference type="AlphaFoldDB" id="A0A386WXS9"/>
<dbReference type="InterPro" id="IPR009061">
    <property type="entry name" value="DNA-bd_dom_put_sf"/>
</dbReference>